<keyword evidence="1" id="KW-0812">Transmembrane</keyword>
<dbReference type="Pfam" id="PF09527">
    <property type="entry name" value="ATPase_gene1"/>
    <property type="match status" value="1"/>
</dbReference>
<keyword evidence="1" id="KW-1133">Transmembrane helix</keyword>
<organism evidence="2 3">
    <name type="scientific">Candidatus Scalindua arabica</name>
    <dbReference type="NCBI Taxonomy" id="1127984"/>
    <lineage>
        <taxon>Bacteria</taxon>
        <taxon>Pseudomonadati</taxon>
        <taxon>Planctomycetota</taxon>
        <taxon>Candidatus Brocadiia</taxon>
        <taxon>Candidatus Brocadiales</taxon>
        <taxon>Candidatus Scalinduaceae</taxon>
        <taxon>Candidatus Scalindua</taxon>
    </lineage>
</organism>
<keyword evidence="1" id="KW-0472">Membrane</keyword>
<gene>
    <name evidence="2" type="ORF">MAG551_02252</name>
</gene>
<dbReference type="Proteomes" id="UP000722750">
    <property type="component" value="Unassembled WGS sequence"/>
</dbReference>
<evidence type="ECO:0000313" key="2">
    <source>
        <dbReference type="EMBL" id="MBS1259185.1"/>
    </source>
</evidence>
<protein>
    <recommendedName>
        <fullName evidence="4">AtpZ/AtpI family protein</fullName>
    </recommendedName>
</protein>
<dbReference type="EMBL" id="JAANXD010000084">
    <property type="protein sequence ID" value="MBS1259185.1"/>
    <property type="molecule type" value="Genomic_DNA"/>
</dbReference>
<proteinExistence type="predicted"/>
<evidence type="ECO:0000256" key="1">
    <source>
        <dbReference type="SAM" id="Phobius"/>
    </source>
</evidence>
<sequence length="80" mass="8647">MSLNDSSSTFRALGLTGGIGAVMAACILGGYYIGRHLDAKFDTAPWLLIASLLITMVAGFLEVYKIIKKVTEKPKNDKKL</sequence>
<dbReference type="InterPro" id="IPR032820">
    <property type="entry name" value="ATPase_put"/>
</dbReference>
<reference evidence="2" key="1">
    <citation type="journal article" date="2021" name="ISME J.">
        <title>Fine-scale metabolic discontinuity in a stratified prokaryote microbiome of a Red Sea deep halocline.</title>
        <authorList>
            <person name="Michoud G."/>
            <person name="Ngugi D.K."/>
            <person name="Barozzi A."/>
            <person name="Merlino G."/>
            <person name="Calleja M.L."/>
            <person name="Delgado-Huertas A."/>
            <person name="Moran X.A.G."/>
            <person name="Daffonchio D."/>
        </authorList>
    </citation>
    <scope>NUCLEOTIDE SEQUENCE</scope>
    <source>
        <strain evidence="2">SuakinDeep_MAG55_1</strain>
    </source>
</reference>
<feature type="transmembrane region" description="Helical" evidence="1">
    <location>
        <begin position="12"/>
        <end position="34"/>
    </location>
</feature>
<evidence type="ECO:0008006" key="4">
    <source>
        <dbReference type="Google" id="ProtNLM"/>
    </source>
</evidence>
<accession>A0A942A232</accession>
<comment type="caution">
    <text evidence="2">The sequence shown here is derived from an EMBL/GenBank/DDBJ whole genome shotgun (WGS) entry which is preliminary data.</text>
</comment>
<dbReference type="AlphaFoldDB" id="A0A942A232"/>
<name>A0A942A232_9BACT</name>
<evidence type="ECO:0000313" key="3">
    <source>
        <dbReference type="Proteomes" id="UP000722750"/>
    </source>
</evidence>
<feature type="transmembrane region" description="Helical" evidence="1">
    <location>
        <begin position="46"/>
        <end position="67"/>
    </location>
</feature>